<dbReference type="RefSeq" id="WP_083642872.1">
    <property type="nucleotide sequence ID" value="NZ_AMRU01000008.1"/>
</dbReference>
<dbReference type="EMBL" id="CP016359">
    <property type="protein sequence ID" value="APU67052.1"/>
    <property type="molecule type" value="Genomic_DNA"/>
</dbReference>
<accession>A0A1L7I1W1</accession>
<gene>
    <name evidence="1" type="ORF">GRFL_0328</name>
</gene>
<dbReference type="PANTHER" id="PTHR30383:SF5">
    <property type="entry name" value="SGNH HYDROLASE-TYPE ESTERASE DOMAIN-CONTAINING PROTEIN"/>
    <property type="match status" value="1"/>
</dbReference>
<evidence type="ECO:0000313" key="2">
    <source>
        <dbReference type="Proteomes" id="UP000186230"/>
    </source>
</evidence>
<sequence length="547" mass="63340">MKRNTIFKLIAIAFPFFLILVVEVILRLVGYGEGYELFHKIISENKTEYYVMNSGVSQKYFKNTGFHSDNQSDLFLKKKTDSTFRVFVQGASTVVGFPFYKNGSFPRLLKHRLSLTFPNRNIEVVNTGITAVNSYTLWDLSEEIIKQDPDLVIIYAGHNEYYGALGAGSSVFIGEHPFLVRTYLRLKNLRFFQLLENGYAKIFRAKKDDGLQVGDSTLMEVMAREQQIPYESEVFEAGIQQFQSNLEKILANYQSHDIPVILSTLVSNERDIPPFISEDLDEEKFRMALDSKDENIGKIAQKNAMAAYLLGQYYLERQPDSAKKYLEIAKELDLLRFRAPEKINEIIQQLSEREDVALVDMKRVFEARSESGIIGDELLTEHVHPNVEGNFVMADAFYNKIKELHLLGNWQHFVSYQEAYRDIPISKIDSIRGKMIVQDLKRSWPYVLDMSGRNPVRQYHFLQNPSFEEQKAIALYSGKEKWEDVMRLAYHTYLKDGDFENALKVAQSLIAEFPEQARVYEMAANICLQMKRPEYAKFYSDKAEKLK</sequence>
<dbReference type="STRING" id="1229726.GRFL_0328"/>
<dbReference type="KEGG" id="gfl:GRFL_0328"/>
<keyword evidence="2" id="KW-1185">Reference proteome</keyword>
<dbReference type="Gene3D" id="3.40.50.1110">
    <property type="entry name" value="SGNH hydrolase"/>
    <property type="match status" value="1"/>
</dbReference>
<evidence type="ECO:0000313" key="1">
    <source>
        <dbReference type="EMBL" id="APU67052.1"/>
    </source>
</evidence>
<name>A0A1L7I1W1_9FLAO</name>
<dbReference type="InterPro" id="IPR036514">
    <property type="entry name" value="SGNH_hydro_sf"/>
</dbReference>
<dbReference type="Proteomes" id="UP000186230">
    <property type="component" value="Chromosome"/>
</dbReference>
<dbReference type="AlphaFoldDB" id="A0A1L7I1W1"/>
<protein>
    <submittedName>
        <fullName evidence="1">Uncharacterized protein</fullName>
    </submittedName>
</protein>
<proteinExistence type="predicted"/>
<reference evidence="1 2" key="1">
    <citation type="submission" date="2016-07" db="EMBL/GenBank/DDBJ databases">
        <title>Multi-omics approach to identify versatile polysaccharide utilization systems of a marine flavobacterium Gramella flava.</title>
        <authorList>
            <person name="Tang K."/>
        </authorList>
    </citation>
    <scope>NUCLEOTIDE SEQUENCE [LARGE SCALE GENOMIC DNA]</scope>
    <source>
        <strain evidence="1 2">JLT2011</strain>
    </source>
</reference>
<dbReference type="SUPFAM" id="SSF52266">
    <property type="entry name" value="SGNH hydrolase"/>
    <property type="match status" value="1"/>
</dbReference>
<dbReference type="OrthoDB" id="239390at2"/>
<dbReference type="InterPro" id="IPR051532">
    <property type="entry name" value="Ester_Hydrolysis_Enzymes"/>
</dbReference>
<organism evidence="1 2">
    <name type="scientific">Christiangramia flava JLT2011</name>
    <dbReference type="NCBI Taxonomy" id="1229726"/>
    <lineage>
        <taxon>Bacteria</taxon>
        <taxon>Pseudomonadati</taxon>
        <taxon>Bacteroidota</taxon>
        <taxon>Flavobacteriia</taxon>
        <taxon>Flavobacteriales</taxon>
        <taxon>Flavobacteriaceae</taxon>
        <taxon>Christiangramia</taxon>
    </lineage>
</organism>
<dbReference type="GO" id="GO:0004622">
    <property type="term" value="F:phosphatidylcholine lysophospholipase activity"/>
    <property type="evidence" value="ECO:0007669"/>
    <property type="project" value="TreeGrafter"/>
</dbReference>
<dbReference type="PANTHER" id="PTHR30383">
    <property type="entry name" value="THIOESTERASE 1/PROTEASE 1/LYSOPHOSPHOLIPASE L1"/>
    <property type="match status" value="1"/>
</dbReference>